<name>A0AAX1QAF0_9BACI</name>
<accession>A0AAX1QAF0</accession>
<sequence>MKHIISYKIHLPTFTLRKTLELYQLCQTIESKIYLIANGRTCEVNHLPKLVSFILTLKCRNILIVLEGKEAPSDKEQMNHFFKQQKRRCPA</sequence>
<dbReference type="Proteomes" id="UP000250174">
    <property type="component" value="Unassembled WGS sequence"/>
</dbReference>
<organism evidence="1 2">
    <name type="scientific">Priestia endophytica</name>
    <dbReference type="NCBI Taxonomy" id="135735"/>
    <lineage>
        <taxon>Bacteria</taxon>
        <taxon>Bacillati</taxon>
        <taxon>Bacillota</taxon>
        <taxon>Bacilli</taxon>
        <taxon>Bacillales</taxon>
        <taxon>Bacillaceae</taxon>
        <taxon>Priestia</taxon>
    </lineage>
</organism>
<evidence type="ECO:0000313" key="2">
    <source>
        <dbReference type="Proteomes" id="UP000250174"/>
    </source>
</evidence>
<reference evidence="1 2" key="1">
    <citation type="submission" date="2016-03" db="EMBL/GenBank/DDBJ databases">
        <title>Comparison of Bacillus endophyticus and B. anthracis characteristics using whole genome sequence analysis and microbiological techniques.</title>
        <authorList>
            <person name="Lekota K.E."/>
            <person name="Mafofo J."/>
            <person name="Rees J."/>
            <person name="Muchadeyi F.C."/>
            <person name="Madoroba E."/>
            <person name="Van Heerden H."/>
        </authorList>
    </citation>
    <scope>NUCLEOTIDE SEQUENCE [LARGE SCALE GENOMIC DNA]</scope>
    <source>
        <strain evidence="1 2">3631_10C</strain>
    </source>
</reference>
<evidence type="ECO:0000313" key="1">
    <source>
        <dbReference type="EMBL" id="RAS78985.1"/>
    </source>
</evidence>
<dbReference type="EMBL" id="LVYK01000011">
    <property type="protein sequence ID" value="RAS78985.1"/>
    <property type="molecule type" value="Genomic_DNA"/>
</dbReference>
<gene>
    <name evidence="1" type="ORF">A3864_07615</name>
</gene>
<protein>
    <recommendedName>
        <fullName evidence="3">HPr domain-containing protein</fullName>
    </recommendedName>
</protein>
<dbReference type="RefSeq" id="WP_111923877.1">
    <property type="nucleotide sequence ID" value="NZ_JAMAYK010000007.1"/>
</dbReference>
<evidence type="ECO:0008006" key="3">
    <source>
        <dbReference type="Google" id="ProtNLM"/>
    </source>
</evidence>
<proteinExistence type="predicted"/>
<comment type="caution">
    <text evidence="1">The sequence shown here is derived from an EMBL/GenBank/DDBJ whole genome shotgun (WGS) entry which is preliminary data.</text>
</comment>
<dbReference type="AlphaFoldDB" id="A0AAX1QAF0"/>